<dbReference type="Proteomes" id="UP001205603">
    <property type="component" value="Unassembled WGS sequence"/>
</dbReference>
<evidence type="ECO:0000313" key="2">
    <source>
        <dbReference type="EMBL" id="MCP9611134.1"/>
    </source>
</evidence>
<reference evidence="2 3" key="1">
    <citation type="submission" date="2022-07" db="EMBL/GenBank/DDBJ databases">
        <title>Fecal culturing of patients with breast cancer.</title>
        <authorList>
            <person name="Teng N.M.Y."/>
            <person name="Kiu R."/>
            <person name="Evans R."/>
            <person name="Baker D.J."/>
            <person name="Zenner C."/>
            <person name="Robinson S.D."/>
            <person name="Hall L.J."/>
        </authorList>
    </citation>
    <scope>NUCLEOTIDE SEQUENCE [LARGE SCALE GENOMIC DNA]</scope>
    <source>
        <strain evidence="2 3">LH1063</strain>
    </source>
</reference>
<dbReference type="Pfam" id="PF05117">
    <property type="entry name" value="DUF695"/>
    <property type="match status" value="1"/>
</dbReference>
<protein>
    <submittedName>
        <fullName evidence="2">DUF695 domain-containing protein</fullName>
    </submittedName>
</protein>
<evidence type="ECO:0000259" key="1">
    <source>
        <dbReference type="Pfam" id="PF05117"/>
    </source>
</evidence>
<evidence type="ECO:0000313" key="3">
    <source>
        <dbReference type="Proteomes" id="UP001205603"/>
    </source>
</evidence>
<dbReference type="EMBL" id="JANDHW010000002">
    <property type="protein sequence ID" value="MCP9611134.1"/>
    <property type="molecule type" value="Genomic_DNA"/>
</dbReference>
<organism evidence="2 3">
    <name type="scientific">Coprobacter tertius</name>
    <dbReference type="NCBI Taxonomy" id="2944915"/>
    <lineage>
        <taxon>Bacteria</taxon>
        <taxon>Pseudomonadati</taxon>
        <taxon>Bacteroidota</taxon>
        <taxon>Bacteroidia</taxon>
        <taxon>Bacteroidales</taxon>
        <taxon>Barnesiellaceae</taxon>
        <taxon>Coprobacter</taxon>
    </lineage>
</organism>
<name>A0ABT1MEU0_9BACT</name>
<gene>
    <name evidence="2" type="ORF">NMU02_03380</name>
</gene>
<accession>A0ABT1MEU0</accession>
<comment type="caution">
    <text evidence="2">The sequence shown here is derived from an EMBL/GenBank/DDBJ whole genome shotgun (WGS) entry which is preliminary data.</text>
</comment>
<proteinExistence type="predicted"/>
<keyword evidence="3" id="KW-1185">Reference proteome</keyword>
<dbReference type="InterPro" id="IPR016097">
    <property type="entry name" value="DUF695"/>
</dbReference>
<sequence>MKLTDDWFTALSENEAGDMMVVCGRDNITPFIESGKFKERAEVYWRYKGETKGMPSDEEARRMEPVQEALKKAMEKDKLAILTGVYTGGDERIWVFYTRNVPAFGQMLNKALEPFELLPIEIYTEKDPDWTEYHEMYELKPENGEGDTEEDY</sequence>
<dbReference type="RefSeq" id="WP_255025795.1">
    <property type="nucleotide sequence ID" value="NZ_JANDHW010000002.1"/>
</dbReference>
<feature type="domain" description="DUF695" evidence="1">
    <location>
        <begin position="35"/>
        <end position="135"/>
    </location>
</feature>